<dbReference type="Proteomes" id="UP000267096">
    <property type="component" value="Unassembled WGS sequence"/>
</dbReference>
<reference evidence="1 2" key="2">
    <citation type="submission" date="2018-11" db="EMBL/GenBank/DDBJ databases">
        <authorList>
            <consortium name="Pathogen Informatics"/>
        </authorList>
    </citation>
    <scope>NUCLEOTIDE SEQUENCE [LARGE SCALE GENOMIC DNA]</scope>
</reference>
<name>A0A0M3KIX2_ANISI</name>
<dbReference type="WBParaSite" id="ASIM_0002094401-mRNA-1">
    <property type="protein sequence ID" value="ASIM_0002094401-mRNA-1"/>
    <property type="gene ID" value="ASIM_0002094401"/>
</dbReference>
<gene>
    <name evidence="1" type="ORF">ASIM_LOCUS20320</name>
</gene>
<sequence length="77" mass="9110">MRLRQTYSNIRVRRRGQIEDVHLRRFSAKRQCVEVGRNFCTPNARVLEACRLDVLSSVKFFPLLLLDYSPFIHTFPA</sequence>
<dbReference type="EMBL" id="UYRR01039263">
    <property type="protein sequence ID" value="VDK75955.1"/>
    <property type="molecule type" value="Genomic_DNA"/>
</dbReference>
<keyword evidence="2" id="KW-1185">Reference proteome</keyword>
<evidence type="ECO:0000313" key="2">
    <source>
        <dbReference type="Proteomes" id="UP000267096"/>
    </source>
</evidence>
<accession>A0A0M3KIX2</accession>
<proteinExistence type="predicted"/>
<evidence type="ECO:0000313" key="3">
    <source>
        <dbReference type="WBParaSite" id="ASIM_0002094401-mRNA-1"/>
    </source>
</evidence>
<reference evidence="3" key="1">
    <citation type="submission" date="2017-02" db="UniProtKB">
        <authorList>
            <consortium name="WormBaseParasite"/>
        </authorList>
    </citation>
    <scope>IDENTIFICATION</scope>
</reference>
<dbReference type="AlphaFoldDB" id="A0A0M3KIX2"/>
<organism evidence="3">
    <name type="scientific">Anisakis simplex</name>
    <name type="common">Herring worm</name>
    <dbReference type="NCBI Taxonomy" id="6269"/>
    <lineage>
        <taxon>Eukaryota</taxon>
        <taxon>Metazoa</taxon>
        <taxon>Ecdysozoa</taxon>
        <taxon>Nematoda</taxon>
        <taxon>Chromadorea</taxon>
        <taxon>Rhabditida</taxon>
        <taxon>Spirurina</taxon>
        <taxon>Ascaridomorpha</taxon>
        <taxon>Ascaridoidea</taxon>
        <taxon>Anisakidae</taxon>
        <taxon>Anisakis</taxon>
        <taxon>Anisakis simplex complex</taxon>
    </lineage>
</organism>
<evidence type="ECO:0000313" key="1">
    <source>
        <dbReference type="EMBL" id="VDK75955.1"/>
    </source>
</evidence>
<protein>
    <submittedName>
        <fullName evidence="1 3">Uncharacterized protein</fullName>
    </submittedName>
</protein>